<sequence length="346" mass="39652">MSAYGHEMEREYSAPSLPKIGSRYATEAGIFMSSFAATVFISGLVTVGVSLVSLLVALTVMLQSCENRNSGVLEMYRYKNSYDYCRNFALHAELNSLGPDSLPAICKDVDTQYIKEGQYRRDLNITVGMVEDFFSSFTPQYDGRGVVLMDADDLAYKLIYRMDEGPLHDGSRGGDYLKHTFVRKLYLKLQSGGWPLILFSRKSEKLRNATVEYLTSAGCRDWSSLIMRNENEMQVDFHEFLSRQRVMLQRDGVQIIAVISSQMDALRGPCLGDRVFKLPSPMFRYSTENHVESQIQKIENFCYRLNFEPSVLHVSRYQQIYQALKIKVNEIAECTSLYPHKLDEWL</sequence>
<evidence type="ECO:0000313" key="2">
    <source>
        <dbReference type="EMBL" id="KAK6145457.1"/>
    </source>
</evidence>
<name>A0ABR0WCW2_REHGL</name>
<keyword evidence="3" id="KW-1185">Reference proteome</keyword>
<dbReference type="Proteomes" id="UP001318860">
    <property type="component" value="Unassembled WGS sequence"/>
</dbReference>
<keyword evidence="1" id="KW-1133">Transmembrane helix</keyword>
<keyword evidence="1" id="KW-0812">Transmembrane</keyword>
<dbReference type="Gene3D" id="3.40.50.1000">
    <property type="entry name" value="HAD superfamily/HAD-like"/>
    <property type="match status" value="1"/>
</dbReference>
<reference evidence="2 3" key="1">
    <citation type="journal article" date="2021" name="Comput. Struct. Biotechnol. J.">
        <title>De novo genome assembly of the potent medicinal plant Rehmannia glutinosa using nanopore technology.</title>
        <authorList>
            <person name="Ma L."/>
            <person name="Dong C."/>
            <person name="Song C."/>
            <person name="Wang X."/>
            <person name="Zheng X."/>
            <person name="Niu Y."/>
            <person name="Chen S."/>
            <person name="Feng W."/>
        </authorList>
    </citation>
    <scope>NUCLEOTIDE SEQUENCE [LARGE SCALE GENOMIC DNA]</scope>
    <source>
        <strain evidence="2">DH-2019</strain>
    </source>
</reference>
<gene>
    <name evidence="2" type="ORF">DH2020_022277</name>
</gene>
<organism evidence="2 3">
    <name type="scientific">Rehmannia glutinosa</name>
    <name type="common">Chinese foxglove</name>
    <dbReference type="NCBI Taxonomy" id="99300"/>
    <lineage>
        <taxon>Eukaryota</taxon>
        <taxon>Viridiplantae</taxon>
        <taxon>Streptophyta</taxon>
        <taxon>Embryophyta</taxon>
        <taxon>Tracheophyta</taxon>
        <taxon>Spermatophyta</taxon>
        <taxon>Magnoliopsida</taxon>
        <taxon>eudicotyledons</taxon>
        <taxon>Gunneridae</taxon>
        <taxon>Pentapetalae</taxon>
        <taxon>asterids</taxon>
        <taxon>lamiids</taxon>
        <taxon>Lamiales</taxon>
        <taxon>Orobanchaceae</taxon>
        <taxon>Rehmannieae</taxon>
        <taxon>Rehmannia</taxon>
    </lineage>
</organism>
<dbReference type="Pfam" id="PF03767">
    <property type="entry name" value="Acid_phosphat_B"/>
    <property type="match status" value="1"/>
</dbReference>
<dbReference type="InterPro" id="IPR023214">
    <property type="entry name" value="HAD_sf"/>
</dbReference>
<accession>A0ABR0WCW2</accession>
<evidence type="ECO:0000256" key="1">
    <source>
        <dbReference type="SAM" id="Phobius"/>
    </source>
</evidence>
<dbReference type="PANTHER" id="PTHR31284:SF22">
    <property type="entry name" value="ACID PHOSPHATASE"/>
    <property type="match status" value="1"/>
</dbReference>
<dbReference type="PANTHER" id="PTHR31284">
    <property type="entry name" value="ACID PHOSPHATASE-LIKE PROTEIN"/>
    <property type="match status" value="1"/>
</dbReference>
<dbReference type="EMBL" id="JABTTQ020000012">
    <property type="protein sequence ID" value="KAK6145457.1"/>
    <property type="molecule type" value="Genomic_DNA"/>
</dbReference>
<protein>
    <recommendedName>
        <fullName evidence="4">Acid phosphatase</fullName>
    </recommendedName>
</protein>
<dbReference type="InterPro" id="IPR005519">
    <property type="entry name" value="Acid_phosphat_B-like"/>
</dbReference>
<comment type="caution">
    <text evidence="2">The sequence shown here is derived from an EMBL/GenBank/DDBJ whole genome shotgun (WGS) entry which is preliminary data.</text>
</comment>
<feature type="transmembrane region" description="Helical" evidence="1">
    <location>
        <begin position="29"/>
        <end position="62"/>
    </location>
</feature>
<evidence type="ECO:0008006" key="4">
    <source>
        <dbReference type="Google" id="ProtNLM"/>
    </source>
</evidence>
<proteinExistence type="predicted"/>
<evidence type="ECO:0000313" key="3">
    <source>
        <dbReference type="Proteomes" id="UP001318860"/>
    </source>
</evidence>
<keyword evidence="1" id="KW-0472">Membrane</keyword>